<accession>A0ABU5YJ64</accession>
<gene>
    <name evidence="2" type="ORF">KV112_10105</name>
</gene>
<evidence type="ECO:0000313" key="3">
    <source>
        <dbReference type="Proteomes" id="UP001299046"/>
    </source>
</evidence>
<evidence type="ECO:0000256" key="1">
    <source>
        <dbReference type="SAM" id="MobiDB-lite"/>
    </source>
</evidence>
<protein>
    <submittedName>
        <fullName evidence="2">Uncharacterized protein</fullName>
    </submittedName>
</protein>
<keyword evidence="3" id="KW-1185">Reference proteome</keyword>
<sequence length="63" mass="5870">MGRHVGGPVTGVARPAGAGSGGAELGRRRPGLLRPGLLRPALAVPNGLGGVAAGAAGTSAGTF</sequence>
<feature type="region of interest" description="Disordered" evidence="1">
    <location>
        <begin position="1"/>
        <end position="32"/>
    </location>
</feature>
<organism evidence="2 3">
    <name type="scientific">[Mycobacterium] zoologicum</name>
    <dbReference type="NCBI Taxonomy" id="2872311"/>
    <lineage>
        <taxon>Bacteria</taxon>
        <taxon>Bacillati</taxon>
        <taxon>Actinomycetota</taxon>
        <taxon>Actinomycetes</taxon>
        <taxon>Mycobacteriales</taxon>
        <taxon>Mycobacteriaceae</taxon>
        <taxon>Mycolicibacter</taxon>
    </lineage>
</organism>
<dbReference type="RefSeq" id="WP_224864157.1">
    <property type="nucleotide sequence ID" value="NZ_JAYJJT010000009.1"/>
</dbReference>
<reference evidence="2 3" key="1">
    <citation type="submission" date="2023-12" db="EMBL/GenBank/DDBJ databases">
        <title>Description of new species of Mycobacterium terrae complex isolated from sewage at the Sao Paulo Zoological Park Foundation in Brazil.</title>
        <authorList>
            <person name="Romagnoli C.L."/>
            <person name="Conceicao E.C."/>
            <person name="Machado E."/>
            <person name="Barreto L.B.P.F."/>
            <person name="Sharma A."/>
            <person name="Silva N.M."/>
            <person name="Marques L.E."/>
            <person name="Juliana M.A."/>
            <person name="Lourenco M.C.S."/>
            <person name="Digiampietri L.A."/>
            <person name="Suffys P.N."/>
            <person name="Viana-Niero C."/>
        </authorList>
    </citation>
    <scope>NUCLEOTIDE SEQUENCE [LARGE SCALE GENOMIC DNA]</scope>
    <source>
        <strain evidence="2 3">MYC123</strain>
    </source>
</reference>
<comment type="caution">
    <text evidence="2">The sequence shown here is derived from an EMBL/GenBank/DDBJ whole genome shotgun (WGS) entry which is preliminary data.</text>
</comment>
<dbReference type="EMBL" id="JAYJJT010000009">
    <property type="protein sequence ID" value="MEB3050083.1"/>
    <property type="molecule type" value="Genomic_DNA"/>
</dbReference>
<evidence type="ECO:0000313" key="2">
    <source>
        <dbReference type="EMBL" id="MEB3050083.1"/>
    </source>
</evidence>
<proteinExistence type="predicted"/>
<name>A0ABU5YJ64_9MYCO</name>
<dbReference type="Proteomes" id="UP001299046">
    <property type="component" value="Unassembled WGS sequence"/>
</dbReference>